<reference evidence="4" key="4">
    <citation type="submission" date="2019-06" db="EMBL/GenBank/DDBJ databases">
        <authorList>
            <consortium name="NCBI Pathogen Detection Project"/>
        </authorList>
    </citation>
    <scope>NUCLEOTIDE SEQUENCE</scope>
    <source>
        <strain evidence="4">Salmonella enterica</strain>
    </source>
</reference>
<reference evidence="3" key="3">
    <citation type="submission" date="2018-07" db="EMBL/GenBank/DDBJ databases">
        <authorList>
            <person name="Ashton P.M."/>
            <person name="Dallman T."/>
            <person name="Nair S."/>
            <person name="De Pinna E."/>
            <person name="Peters T."/>
            <person name="Grant K."/>
        </authorList>
    </citation>
    <scope>NUCLEOTIDE SEQUENCE</scope>
    <source>
        <strain evidence="3">116039</strain>
        <strain evidence="2">582921</strain>
    </source>
</reference>
<dbReference type="RefSeq" id="WP_000708863.1">
    <property type="nucleotide sequence ID" value="NC_024983.1"/>
</dbReference>
<dbReference type="EMBL" id="AAHUQY010000021">
    <property type="protein sequence ID" value="ECA5342720.1"/>
    <property type="molecule type" value="Genomic_DNA"/>
</dbReference>
<evidence type="ECO:0000313" key="1">
    <source>
        <dbReference type="EMBL" id="APA22909.1"/>
    </source>
</evidence>
<protein>
    <submittedName>
        <fullName evidence="3">Uncharacterized protein</fullName>
    </submittedName>
</protein>
<keyword evidence="1" id="KW-0614">Plasmid</keyword>
<dbReference type="AlphaFoldDB" id="A0A077W3W9"/>
<proteinExistence type="predicted"/>
<geneLocation type="plasmid" evidence="1">
    <name>pIMP4-SEM1</name>
</geneLocation>
<name>A0A077W3W9_SALTM</name>
<reference evidence="1" key="1">
    <citation type="journal article" date="2016" name="Sci. Rep.">
        <title>Isolation and plasmid characterization of carbapenemase (IMP-4) producing Salmonella enterica Typhimurium from cats.</title>
        <authorList>
            <person name="Abraham S."/>
            <person name="O'Dea M."/>
            <person name="Trott D.J."/>
            <person name="Abraham R.J."/>
            <person name="Hughes D."/>
            <person name="Pang S."/>
            <person name="McKew G."/>
            <person name="Cheong E.Y."/>
            <person name="Merlino J."/>
            <person name="Saputra S."/>
            <person name="Malik R."/>
            <person name="Gottlieb T."/>
        </authorList>
    </citation>
    <scope>NUCLEOTIDE SEQUENCE</scope>
    <source>
        <strain evidence="1">MU1</strain>
        <plasmid evidence="1">pIMP4-SEM1</plasmid>
    </source>
</reference>
<accession>A0A077W3W9</accession>
<dbReference type="EMBL" id="KX810825">
    <property type="protein sequence ID" value="APA22909.1"/>
    <property type="molecule type" value="Genomic_DNA"/>
</dbReference>
<evidence type="ECO:0000313" key="3">
    <source>
        <dbReference type="EMBL" id="EDA7614656.1"/>
    </source>
</evidence>
<evidence type="ECO:0000313" key="4">
    <source>
        <dbReference type="EMBL" id="HAB3532598.1"/>
    </source>
</evidence>
<reference evidence="4" key="2">
    <citation type="journal article" date="2018" name="Genome Biol.">
        <title>SKESA: strategic k-mer extension for scrupulous assemblies.</title>
        <authorList>
            <person name="Souvorov A."/>
            <person name="Agarwala R."/>
            <person name="Lipman D.J."/>
        </authorList>
    </citation>
    <scope>NUCLEOTIDE SEQUENCE</scope>
    <source>
        <strain evidence="4">Salmonella enterica</strain>
    </source>
</reference>
<sequence length="93" mass="10259">MKKAFINVDKTNPLPVLTDSVTRVSIQCTAKDENGAGIEVNILDLIQDHDTDEVKVQFGSSPVQALAMLRRVMTALEKQANAELQQNSCSRMQ</sequence>
<gene>
    <name evidence="3" type="ORF">A3V89_17995</name>
    <name evidence="2" type="ORF">ELS01_20270</name>
    <name evidence="4" type="ORF">GJE27_22720</name>
</gene>
<dbReference type="EMBL" id="DAAGLI010000026">
    <property type="protein sequence ID" value="HAB3532598.1"/>
    <property type="molecule type" value="Genomic_DNA"/>
</dbReference>
<evidence type="ECO:0000313" key="2">
    <source>
        <dbReference type="EMBL" id="ECA5342720.1"/>
    </source>
</evidence>
<organism evidence="3">
    <name type="scientific">Salmonella typhimurium</name>
    <dbReference type="NCBI Taxonomy" id="90371"/>
    <lineage>
        <taxon>Bacteria</taxon>
        <taxon>Pseudomonadati</taxon>
        <taxon>Pseudomonadota</taxon>
        <taxon>Gammaproteobacteria</taxon>
        <taxon>Enterobacterales</taxon>
        <taxon>Enterobacteriaceae</taxon>
        <taxon>Salmonella</taxon>
    </lineage>
</organism>
<dbReference type="EMBL" id="AALLDS010000027">
    <property type="protein sequence ID" value="EDA7614656.1"/>
    <property type="molecule type" value="Genomic_DNA"/>
</dbReference>